<comment type="caution">
    <text evidence="1">The sequence shown here is derived from an EMBL/GenBank/DDBJ whole genome shotgun (WGS) entry which is preliminary data.</text>
</comment>
<evidence type="ECO:0000313" key="1">
    <source>
        <dbReference type="EMBL" id="KAL1537244.1"/>
    </source>
</evidence>
<dbReference type="Proteomes" id="UP001567538">
    <property type="component" value="Unassembled WGS sequence"/>
</dbReference>
<gene>
    <name evidence="1" type="ORF">AAHA92_29779</name>
</gene>
<organism evidence="1 2">
    <name type="scientific">Salvia divinorum</name>
    <name type="common">Maria pastora</name>
    <name type="synonym">Diviner's sage</name>
    <dbReference type="NCBI Taxonomy" id="28513"/>
    <lineage>
        <taxon>Eukaryota</taxon>
        <taxon>Viridiplantae</taxon>
        <taxon>Streptophyta</taxon>
        <taxon>Embryophyta</taxon>
        <taxon>Tracheophyta</taxon>
        <taxon>Spermatophyta</taxon>
        <taxon>Magnoliopsida</taxon>
        <taxon>eudicotyledons</taxon>
        <taxon>Gunneridae</taxon>
        <taxon>Pentapetalae</taxon>
        <taxon>asterids</taxon>
        <taxon>lamiids</taxon>
        <taxon>Lamiales</taxon>
        <taxon>Lamiaceae</taxon>
        <taxon>Nepetoideae</taxon>
        <taxon>Mentheae</taxon>
        <taxon>Salviinae</taxon>
        <taxon>Salvia</taxon>
        <taxon>Salvia subgen. Calosphace</taxon>
    </lineage>
</organism>
<proteinExistence type="predicted"/>
<name>A0ABD1FZH5_SALDI</name>
<accession>A0ABD1FZH5</accession>
<dbReference type="AlphaFoldDB" id="A0ABD1FZH5"/>
<evidence type="ECO:0000313" key="2">
    <source>
        <dbReference type="Proteomes" id="UP001567538"/>
    </source>
</evidence>
<reference evidence="1 2" key="1">
    <citation type="submission" date="2024-06" db="EMBL/GenBank/DDBJ databases">
        <title>A chromosome level genome sequence of Diviner's sage (Salvia divinorum).</title>
        <authorList>
            <person name="Ford S.A."/>
            <person name="Ro D.-K."/>
            <person name="Ness R.W."/>
            <person name="Phillips M.A."/>
        </authorList>
    </citation>
    <scope>NUCLEOTIDE SEQUENCE [LARGE SCALE GENOMIC DNA]</scope>
    <source>
        <strain evidence="1">SAF-2024a</strain>
        <tissue evidence="1">Leaf</tissue>
    </source>
</reference>
<keyword evidence="2" id="KW-1185">Reference proteome</keyword>
<protein>
    <submittedName>
        <fullName evidence="1">Uncharacterized protein</fullName>
    </submittedName>
</protein>
<sequence length="70" mass="8614">MRQRNKSQHRVNRRIRIELVKVFKPGQHREMLCCWVRERSLKLKHICKFLLLLRLYTYICTSKSHRSPGH</sequence>
<dbReference type="EMBL" id="JBEAFC010000011">
    <property type="protein sequence ID" value="KAL1537244.1"/>
    <property type="molecule type" value="Genomic_DNA"/>
</dbReference>